<sequence>MWVRFTAHFHWKVSSAVTIAYKPDGGPMKDGRYLVTRACAEAAGDKAVKCGRPSGPGRLR</sequence>
<name>A0ABR6R199_RHITR</name>
<reference evidence="1 2" key="1">
    <citation type="submission" date="2020-08" db="EMBL/GenBank/DDBJ databases">
        <title>Genomic Encyclopedia of Type Strains, Phase IV (KMG-V): Genome sequencing to study the core and pangenomes of soil and plant-associated prokaryotes.</title>
        <authorList>
            <person name="Whitman W."/>
        </authorList>
    </citation>
    <scope>NUCLEOTIDE SEQUENCE [LARGE SCALE GENOMIC DNA]</scope>
    <source>
        <strain evidence="1 2">SEMIA 4059</strain>
    </source>
</reference>
<accession>A0ABR6R199</accession>
<dbReference type="Proteomes" id="UP000526625">
    <property type="component" value="Unassembled WGS sequence"/>
</dbReference>
<comment type="caution">
    <text evidence="1">The sequence shown here is derived from an EMBL/GenBank/DDBJ whole genome shotgun (WGS) entry which is preliminary data.</text>
</comment>
<gene>
    <name evidence="1" type="ORF">GGD45_003264</name>
</gene>
<proteinExistence type="predicted"/>
<evidence type="ECO:0000313" key="1">
    <source>
        <dbReference type="EMBL" id="MBB6492856.1"/>
    </source>
</evidence>
<keyword evidence="2" id="KW-1185">Reference proteome</keyword>
<protein>
    <submittedName>
        <fullName evidence="1">Uncharacterized protein</fullName>
    </submittedName>
</protein>
<dbReference type="EMBL" id="JACHBF010000008">
    <property type="protein sequence ID" value="MBB6492856.1"/>
    <property type="molecule type" value="Genomic_DNA"/>
</dbReference>
<evidence type="ECO:0000313" key="2">
    <source>
        <dbReference type="Proteomes" id="UP000526625"/>
    </source>
</evidence>
<organism evidence="1 2">
    <name type="scientific">Rhizobium tropici</name>
    <dbReference type="NCBI Taxonomy" id="398"/>
    <lineage>
        <taxon>Bacteria</taxon>
        <taxon>Pseudomonadati</taxon>
        <taxon>Pseudomonadota</taxon>
        <taxon>Alphaproteobacteria</taxon>
        <taxon>Hyphomicrobiales</taxon>
        <taxon>Rhizobiaceae</taxon>
        <taxon>Rhizobium/Agrobacterium group</taxon>
        <taxon>Rhizobium</taxon>
    </lineage>
</organism>